<dbReference type="EMBL" id="QRUU01000029">
    <property type="protein sequence ID" value="RGR96410.1"/>
    <property type="molecule type" value="Genomic_DNA"/>
</dbReference>
<organism evidence="1 2">
    <name type="scientific">Phocaeicola coprocola</name>
    <dbReference type="NCBI Taxonomy" id="310298"/>
    <lineage>
        <taxon>Bacteria</taxon>
        <taxon>Pseudomonadati</taxon>
        <taxon>Bacteroidota</taxon>
        <taxon>Bacteroidia</taxon>
        <taxon>Bacteroidales</taxon>
        <taxon>Bacteroidaceae</taxon>
        <taxon>Phocaeicola</taxon>
    </lineage>
</organism>
<protein>
    <submittedName>
        <fullName evidence="1">Uncharacterized protein</fullName>
    </submittedName>
</protein>
<proteinExistence type="predicted"/>
<name>A0A412GNG2_9BACT</name>
<sequence length="67" mass="7845">MFFMPQTIISVNQKEYKDNKLAFSIRRIVLKKTSASLAEKLLNFKKNISKFSQTFHDVFSFAPQKSK</sequence>
<comment type="caution">
    <text evidence="1">The sequence shown here is derived from an EMBL/GenBank/DDBJ whole genome shotgun (WGS) entry which is preliminary data.</text>
</comment>
<evidence type="ECO:0000313" key="2">
    <source>
        <dbReference type="Proteomes" id="UP000285864"/>
    </source>
</evidence>
<evidence type="ECO:0000313" key="1">
    <source>
        <dbReference type="EMBL" id="RGR96410.1"/>
    </source>
</evidence>
<accession>A0A412GNG2</accession>
<keyword evidence="2" id="KW-1185">Reference proteome</keyword>
<dbReference type="Proteomes" id="UP000285864">
    <property type="component" value="Unassembled WGS sequence"/>
</dbReference>
<dbReference type="AlphaFoldDB" id="A0A412GNG2"/>
<reference evidence="1 2" key="1">
    <citation type="submission" date="2018-08" db="EMBL/GenBank/DDBJ databases">
        <title>A genome reference for cultivated species of the human gut microbiota.</title>
        <authorList>
            <person name="Zou Y."/>
            <person name="Xue W."/>
            <person name="Luo G."/>
        </authorList>
    </citation>
    <scope>NUCLEOTIDE SEQUENCE [LARGE SCALE GENOMIC DNA]</scope>
    <source>
        <strain evidence="1 2">AF24-2</strain>
    </source>
</reference>
<gene>
    <name evidence="1" type="ORF">DWY20_07965</name>
</gene>